<proteinExistence type="predicted"/>
<dbReference type="EMBL" id="JACRUO010000001">
    <property type="protein sequence ID" value="MBD3689826.1"/>
    <property type="molecule type" value="Genomic_DNA"/>
</dbReference>
<gene>
    <name evidence="1" type="ORF">H8R10_06260</name>
</gene>
<evidence type="ECO:0000313" key="2">
    <source>
        <dbReference type="Proteomes" id="UP000627538"/>
    </source>
</evidence>
<protein>
    <submittedName>
        <fullName evidence="1">Uncharacterized protein</fullName>
    </submittedName>
</protein>
<dbReference type="AlphaFoldDB" id="A0A8I0KNZ7"/>
<dbReference type="Proteomes" id="UP000627538">
    <property type="component" value="Unassembled WGS sequence"/>
</dbReference>
<dbReference type="RefSeq" id="WP_191071848.1">
    <property type="nucleotide sequence ID" value="NZ_CP060506.1"/>
</dbReference>
<name>A0A8I0KNZ7_9ACTO</name>
<comment type="caution">
    <text evidence="1">The sequence shown here is derived from an EMBL/GenBank/DDBJ whole genome shotgun (WGS) entry which is preliminary data.</text>
</comment>
<accession>A0A8I0KNZ7</accession>
<sequence>MGLMEEMALEMIRDWGGSAGELGMFIWPHLTPDDRAGLLTSGDGDPWAMIECVLELCPYEVAIPERLLTAFEEEAKEFAADGDAWGKIALSTIRRYRTHHAQYVAQARETAEAKAS</sequence>
<reference evidence="1 2" key="1">
    <citation type="submission" date="2020-08" db="EMBL/GenBank/DDBJ databases">
        <title>Winkia gen. nov., sp. nov., isolated from faeces of the Anser albifrons in China.</title>
        <authorList>
            <person name="Liu Q."/>
        </authorList>
    </citation>
    <scope>NUCLEOTIDE SEQUENCE [LARGE SCALE GENOMIC DNA]</scope>
    <source>
        <strain evidence="1 2">C62</strain>
    </source>
</reference>
<evidence type="ECO:0000313" key="1">
    <source>
        <dbReference type="EMBL" id="MBD3689826.1"/>
    </source>
</evidence>
<organism evidence="1 2">
    <name type="scientific">Nanchangia anserum</name>
    <dbReference type="NCBI Taxonomy" id="2692125"/>
    <lineage>
        <taxon>Bacteria</taxon>
        <taxon>Bacillati</taxon>
        <taxon>Actinomycetota</taxon>
        <taxon>Actinomycetes</taxon>
        <taxon>Actinomycetales</taxon>
        <taxon>Actinomycetaceae</taxon>
        <taxon>Nanchangia</taxon>
    </lineage>
</organism>
<keyword evidence="2" id="KW-1185">Reference proteome</keyword>